<organism evidence="1">
    <name type="scientific">marine metagenome</name>
    <dbReference type="NCBI Taxonomy" id="408172"/>
    <lineage>
        <taxon>unclassified sequences</taxon>
        <taxon>metagenomes</taxon>
        <taxon>ecological metagenomes</taxon>
    </lineage>
</organism>
<sequence length="376" mass="40451">MAITRNFKTKKVIRTAGLMTGTSMDGLDISIADIGLSNNTADFNVIGTTSISYPSDLQFQIRQAVYGTRKNSSVLDRDLGIWYAEKLSEYLRSESIDNIELIGSHGQTIHHVSGQSTLQIGDPSFLAEKFNIPVISDFRTADIYAGGTGAPLMPRVDEWLFRNTDTAIITLNLGGIANVTLLPCINNGDVIGFDTGPGMALLDETFLVESKEGIDIGGALALKGNADKKLVNNWLKAAYFLELPPKSTGRDQFGINWLADHRQELGSLTIADQLATLSLFTAKSVFLACEQFIRDHKVERVIVSGGGTHHGCVIKHLVEWFSPIAVVPSDELGVSVDGKEALGFAILAVAHVKGIPGNIPSVTGAKKALVLGKMTL</sequence>
<proteinExistence type="inferred from homology"/>
<dbReference type="GO" id="GO:0009254">
    <property type="term" value="P:peptidoglycan turnover"/>
    <property type="evidence" value="ECO:0007669"/>
    <property type="project" value="InterPro"/>
</dbReference>
<dbReference type="Gene3D" id="3.30.420.40">
    <property type="match status" value="2"/>
</dbReference>
<dbReference type="PANTHER" id="PTHR30605:SF0">
    <property type="entry name" value="ANHYDRO-N-ACETYLMURAMIC ACID KINASE"/>
    <property type="match status" value="1"/>
</dbReference>
<dbReference type="EMBL" id="UINC01005832">
    <property type="protein sequence ID" value="SVA23821.1"/>
    <property type="molecule type" value="Genomic_DNA"/>
</dbReference>
<dbReference type="PANTHER" id="PTHR30605">
    <property type="entry name" value="ANHYDRO-N-ACETYLMURAMIC ACID KINASE"/>
    <property type="match status" value="1"/>
</dbReference>
<evidence type="ECO:0000313" key="1">
    <source>
        <dbReference type="EMBL" id="SVA23821.1"/>
    </source>
</evidence>
<dbReference type="HAMAP" id="MF_01270">
    <property type="entry name" value="AnhMurNAc_kinase"/>
    <property type="match status" value="1"/>
</dbReference>
<dbReference type="GO" id="GO:0016773">
    <property type="term" value="F:phosphotransferase activity, alcohol group as acceptor"/>
    <property type="evidence" value="ECO:0007669"/>
    <property type="project" value="InterPro"/>
</dbReference>
<dbReference type="GO" id="GO:0005524">
    <property type="term" value="F:ATP binding"/>
    <property type="evidence" value="ECO:0007669"/>
    <property type="project" value="InterPro"/>
</dbReference>
<dbReference type="AlphaFoldDB" id="A0A381U7W6"/>
<dbReference type="GO" id="GO:0006040">
    <property type="term" value="P:amino sugar metabolic process"/>
    <property type="evidence" value="ECO:0007669"/>
    <property type="project" value="InterPro"/>
</dbReference>
<name>A0A381U7W6_9ZZZZ</name>
<dbReference type="InterPro" id="IPR005338">
    <property type="entry name" value="Anhydro_N_Ac-Mur_kinase"/>
</dbReference>
<dbReference type="Pfam" id="PF03702">
    <property type="entry name" value="AnmK"/>
    <property type="match status" value="1"/>
</dbReference>
<dbReference type="InterPro" id="IPR043129">
    <property type="entry name" value="ATPase_NBD"/>
</dbReference>
<gene>
    <name evidence="1" type="ORF">METZ01_LOCUS76675</name>
</gene>
<dbReference type="SUPFAM" id="SSF53067">
    <property type="entry name" value="Actin-like ATPase domain"/>
    <property type="match status" value="1"/>
</dbReference>
<protein>
    <recommendedName>
        <fullName evidence="2">Anhydro-N-acetylmuramic acid kinase</fullName>
    </recommendedName>
</protein>
<accession>A0A381U7W6</accession>
<evidence type="ECO:0008006" key="2">
    <source>
        <dbReference type="Google" id="ProtNLM"/>
    </source>
</evidence>
<reference evidence="1" key="1">
    <citation type="submission" date="2018-05" db="EMBL/GenBank/DDBJ databases">
        <authorList>
            <person name="Lanie J.A."/>
            <person name="Ng W.-L."/>
            <person name="Kazmierczak K.M."/>
            <person name="Andrzejewski T.M."/>
            <person name="Davidsen T.M."/>
            <person name="Wayne K.J."/>
            <person name="Tettelin H."/>
            <person name="Glass J.I."/>
            <person name="Rusch D."/>
            <person name="Podicherti R."/>
            <person name="Tsui H.-C.T."/>
            <person name="Winkler M.E."/>
        </authorList>
    </citation>
    <scope>NUCLEOTIDE SEQUENCE</scope>
</reference>